<keyword evidence="2" id="KW-1185">Reference proteome</keyword>
<dbReference type="EMBL" id="LT629776">
    <property type="protein sequence ID" value="SDS49982.1"/>
    <property type="molecule type" value="Genomic_DNA"/>
</dbReference>
<dbReference type="Pfam" id="PF07617">
    <property type="entry name" value="DUF1579"/>
    <property type="match status" value="1"/>
</dbReference>
<proteinExistence type="predicted"/>
<evidence type="ECO:0000313" key="1">
    <source>
        <dbReference type="EMBL" id="SDS49982.1"/>
    </source>
</evidence>
<evidence type="ECO:0000313" key="2">
    <source>
        <dbReference type="Proteomes" id="UP000185663"/>
    </source>
</evidence>
<organism evidence="1 2">
    <name type="scientific">Paraoerskovia marina</name>
    <dbReference type="NCBI Taxonomy" id="545619"/>
    <lineage>
        <taxon>Bacteria</taxon>
        <taxon>Bacillati</taxon>
        <taxon>Actinomycetota</taxon>
        <taxon>Actinomycetes</taxon>
        <taxon>Micrococcales</taxon>
        <taxon>Cellulomonadaceae</taxon>
        <taxon>Paraoerskovia</taxon>
    </lineage>
</organism>
<dbReference type="eggNOG" id="ENOG5033CRD">
    <property type="taxonomic scope" value="Bacteria"/>
</dbReference>
<dbReference type="AlphaFoldDB" id="A0A1H1SPR5"/>
<gene>
    <name evidence="1" type="ORF">SAMN04489860_1688</name>
</gene>
<protein>
    <recommendedName>
        <fullName evidence="3">DUF1579 domain-containing protein</fullName>
    </recommendedName>
</protein>
<accession>A0A1H1SPR5</accession>
<dbReference type="Proteomes" id="UP000185663">
    <property type="component" value="Chromosome I"/>
</dbReference>
<reference evidence="1 2" key="1">
    <citation type="submission" date="2016-10" db="EMBL/GenBank/DDBJ databases">
        <authorList>
            <person name="de Groot N.N."/>
        </authorList>
    </citation>
    <scope>NUCLEOTIDE SEQUENCE [LARGE SCALE GENOMIC DNA]</scope>
    <source>
        <strain evidence="1 2">DSM 22126</strain>
    </source>
</reference>
<evidence type="ECO:0008006" key="3">
    <source>
        <dbReference type="Google" id="ProtNLM"/>
    </source>
</evidence>
<sequence length="151" mass="17368">MTDTTTGGPHEALAVFLGSWHAEGVSYGGPTQTPADPHAEPAPWRSIHTARWHTGNYFVIQDERANGPFDTLSILGWDRDTERYFARTVENHGYTRDYTMTVDRRTWTLTGENERATFEFSADGRTQTVTWEWRPRDAWLPLCDRVAHRID</sequence>
<dbReference type="InterPro" id="IPR011473">
    <property type="entry name" value="DUF1579"/>
</dbReference>
<name>A0A1H1SPR5_9CELL</name>
<dbReference type="RefSeq" id="WP_172829052.1">
    <property type="nucleotide sequence ID" value="NZ_LT629776.1"/>
</dbReference>